<feature type="domain" description="EGF-like" evidence="2">
    <location>
        <begin position="895"/>
        <end position="909"/>
    </location>
</feature>
<protein>
    <submittedName>
        <fullName evidence="4">Laminin egflike (Domains iii and v) domain containing protein</fullName>
    </submittedName>
</protein>
<dbReference type="PROSITE" id="PS01186">
    <property type="entry name" value="EGF_2"/>
    <property type="match status" value="1"/>
</dbReference>
<evidence type="ECO:0000259" key="1">
    <source>
        <dbReference type="PROSITE" id="PS00022"/>
    </source>
</evidence>
<dbReference type="RefSeq" id="XP_004336726.1">
    <property type="nucleotide sequence ID" value="XM_004336678.1"/>
</dbReference>
<dbReference type="CDD" id="cd00055">
    <property type="entry name" value="EGF_Lam"/>
    <property type="match status" value="2"/>
</dbReference>
<feature type="domain" description="Laminin EGF-like" evidence="3">
    <location>
        <begin position="844"/>
        <end position="875"/>
    </location>
</feature>
<accession>L8GPZ0</accession>
<dbReference type="InterPro" id="IPR000742">
    <property type="entry name" value="EGF"/>
</dbReference>
<name>L8GPZ0_ACACF</name>
<dbReference type="KEGG" id="acan:ACA1_390170"/>
<gene>
    <name evidence="4" type="ORF">ACA1_390170</name>
</gene>
<keyword evidence="5" id="KW-1185">Reference proteome</keyword>
<dbReference type="VEuPathDB" id="AmoebaDB:ACA1_390170"/>
<organism evidence="4 5">
    <name type="scientific">Acanthamoeba castellanii (strain ATCC 30010 / Neff)</name>
    <dbReference type="NCBI Taxonomy" id="1257118"/>
    <lineage>
        <taxon>Eukaryota</taxon>
        <taxon>Amoebozoa</taxon>
        <taxon>Discosea</taxon>
        <taxon>Longamoebia</taxon>
        <taxon>Centramoebida</taxon>
        <taxon>Acanthamoebidae</taxon>
        <taxon>Acanthamoeba</taxon>
    </lineage>
</organism>
<dbReference type="Proteomes" id="UP000011083">
    <property type="component" value="Unassembled WGS sequence"/>
</dbReference>
<dbReference type="EMBL" id="KB008044">
    <property type="protein sequence ID" value="ELR14713.1"/>
    <property type="molecule type" value="Genomic_DNA"/>
</dbReference>
<dbReference type="PROSITE" id="PS00022">
    <property type="entry name" value="EGF_1"/>
    <property type="match status" value="1"/>
</dbReference>
<dbReference type="GeneID" id="14915363"/>
<sequence>PSPPGKYFESVKTYSFTQTDKALRHHINFTLDQPYFLRAIISYDFLWNNLNLRLRHVNPSATTGNLLAYGKTAYNRNDIDVVQLNEGQYVLEVYEPSLLNNANARGCVKFDLLVALLPVTPSADSPVLSRCWDWPLPESVNNIAGLSVLSDSTMHWQRDVLANVRSKEEYMAFNLDTPSVFRIYIPHHTLLDVDLYLYDGTPGHPGAEQIDAKTSFGEESIAYKLPAGPHFLKTKLYPQRQISLPSASDCAFFPAEVAIAPLVSLTNNPAVGQTCTNMPLPAALTPNTEVAGTYRYARTAAQFQHKIALNVTSNSELMLDLKYDFITSAVSARLTRRESATASGETFYSRIGTNHAFLNAALVPGTYELVIHDPVPDFKINELKCLTFEMTYTFLTDGVPDEDFGCDSSQLLPSNLDAANGGSVPFGGPQAADGEIKIFADHVLIPKERFTVKRVEFVNPQDSYLRLFAHSDNTNNDVDFTIYSNTNKTAGSLIGFSNSMQSIESSLFFIPASTNKHLLEVTYFRIDESKPCNYFHFGLASKPRSKVLQDLLCPINVNSPPVDLTFAAGNDVDVHSDDYVFNAALINSTQRTFRYSTQLNVRDKTTFSAEIGFNSWPTISAWLCATPTTSKVRGTSNSNSYINFYHYLRAELQPGTYHMDIVEDLLKTELKLNSSQCHRFSLSVSGISESTPHILSVSPPEGRNLDPSKDLNLRITFSDPVVEPRDVAAYLATHNPPDRAPGLALRHVATGRPTLRGAGEWEWIRPASVRLDGTRRILEVVFAHGDLRSEDGAFELLFNLTDFTTTNGVHFANAAQQGRVYSLVNLNCSDHGRGTAGPNGTVICQCDMGYAGVNCDSCAQGFHSVGNKCAANLPCTPESCNGHGSCNDQLGYPICTCFQGYATVGTNSCSVCAQGYEGYPQCAPIPESSDSSTRCSAQLLPRHLDTVAHLGYNDEVRLQGYFYIDVAHQEHSMYFKLAEDSLFRIYAQPHWVDIDLWLYRIGKTKTETIANGGLSIGKEESLSLRLNKTLSDDSYLLKFRYFVFSSSRPACETVNIDLAIAPESRVYTRVQSKKQTCTHVLHNVSTALPLADQTIIQVSSDSGGYNYAPNHKFAVAPPNKPAETRPFKDRGYYFWNKSISLSKVPDNHVAILRVEVGYSFLESDFALLLELGSNTPDHCTGSQDSHKSCIYGFNTYNKNILEAVIQPNAYTLWLYQPEQMYGECALFEFSLSVRFEVDDSKTFVCEGPTLPPSLNGVNYINPQTGYLHLAEDYVVDFVQYTYFEVKTPTYFKAAAKPKGNWWGFALSLFSENDTDYYVIADDSIFRQLAPGNYSIFISAFSLEDDQYCPEVRLELELIPKLLWDTMLSEQSNDPCPFPARSVLPMLPSPLTGLEYTYAGDTLLYAFGTGDVKSYTIEVSQQTRVIASIESNFIMDDVRLELRSTGGLAVVKSQSDYNRAVLDHVLESGTYFLVITRPTFDGAPARPYQCSPFDFALSVLPYGVSSREQRNALAQEQQQTPTTIADMEHMKWQVDTGVVSLAQLNEQLPPPQQEKRDDPAALSLSPCVGVAFEQIPATLNSKRFLYSDPVINYQSDNFLVPLDGAILTEREILIIAKEESILRIYTEFFRQVDIDLKLYMANGTNQDYTLVTSASNGIYNEEVIVAKLFPRIPQAPGSSATLPVRYKLKIIFWKWNLADLPKCATFNMELAITPVSMIGAGSAAFWAQGALYSLAPGF</sequence>
<dbReference type="OrthoDB" id="18487at2759"/>
<dbReference type="InterPro" id="IPR002049">
    <property type="entry name" value="LE_dom"/>
</dbReference>
<dbReference type="PROSITE" id="PS01248">
    <property type="entry name" value="EGF_LAM_1"/>
    <property type="match status" value="1"/>
</dbReference>
<feature type="non-terminal residue" evidence="4">
    <location>
        <position position="1"/>
    </location>
</feature>
<dbReference type="STRING" id="1257118.L8GPZ0"/>
<feature type="domain" description="EGF-like" evidence="1">
    <location>
        <begin position="844"/>
        <end position="855"/>
    </location>
</feature>
<evidence type="ECO:0000259" key="2">
    <source>
        <dbReference type="PROSITE" id="PS01186"/>
    </source>
</evidence>
<reference evidence="4 5" key="1">
    <citation type="journal article" date="2013" name="Genome Biol.">
        <title>Genome of Acanthamoeba castellanii highlights extensive lateral gene transfer and early evolution of tyrosine kinase signaling.</title>
        <authorList>
            <person name="Clarke M."/>
            <person name="Lohan A.J."/>
            <person name="Liu B."/>
            <person name="Lagkouvardos I."/>
            <person name="Roy S."/>
            <person name="Zafar N."/>
            <person name="Bertelli C."/>
            <person name="Schilde C."/>
            <person name="Kianianmomeni A."/>
            <person name="Burglin T.R."/>
            <person name="Frech C."/>
            <person name="Turcotte B."/>
            <person name="Kopec K.O."/>
            <person name="Synnott J.M."/>
            <person name="Choo C."/>
            <person name="Paponov I."/>
            <person name="Finkler A."/>
            <person name="Soon Heng Tan C."/>
            <person name="Hutchins A.P."/>
            <person name="Weinmeier T."/>
            <person name="Rattei T."/>
            <person name="Chu J.S."/>
            <person name="Gimenez G."/>
            <person name="Irimia M."/>
            <person name="Rigden D.J."/>
            <person name="Fitzpatrick D.A."/>
            <person name="Lorenzo-Morales J."/>
            <person name="Bateman A."/>
            <person name="Chiu C.H."/>
            <person name="Tang P."/>
            <person name="Hegemann P."/>
            <person name="Fromm H."/>
            <person name="Raoult D."/>
            <person name="Greub G."/>
            <person name="Miranda-Saavedra D."/>
            <person name="Chen N."/>
            <person name="Nash P."/>
            <person name="Ginger M.L."/>
            <person name="Horn M."/>
            <person name="Schaap P."/>
            <person name="Caler L."/>
            <person name="Loftus B."/>
        </authorList>
    </citation>
    <scope>NUCLEOTIDE SEQUENCE [LARGE SCALE GENOMIC DNA]</scope>
    <source>
        <strain evidence="4 5">Neff</strain>
    </source>
</reference>
<evidence type="ECO:0000259" key="3">
    <source>
        <dbReference type="PROSITE" id="PS01248"/>
    </source>
</evidence>
<evidence type="ECO:0000313" key="4">
    <source>
        <dbReference type="EMBL" id="ELR14713.1"/>
    </source>
</evidence>
<evidence type="ECO:0000313" key="5">
    <source>
        <dbReference type="Proteomes" id="UP000011083"/>
    </source>
</evidence>
<proteinExistence type="predicted"/>